<dbReference type="PROSITE" id="PS51668">
    <property type="entry name" value="TSAA_2"/>
    <property type="match status" value="1"/>
</dbReference>
<evidence type="ECO:0000259" key="3">
    <source>
        <dbReference type="PROSITE" id="PS51668"/>
    </source>
</evidence>
<dbReference type="PANTHER" id="PTHR12818:SF0">
    <property type="entry name" value="TRNA (ADENINE(37)-N6)-METHYLTRANSFERASE"/>
    <property type="match status" value="1"/>
</dbReference>
<dbReference type="InParanoid" id="A0A482XND4"/>
<dbReference type="Gene3D" id="2.40.30.70">
    <property type="entry name" value="YaeB-like"/>
    <property type="match status" value="1"/>
</dbReference>
<evidence type="ECO:0000256" key="1">
    <source>
        <dbReference type="ARBA" id="ARBA00022691"/>
    </source>
</evidence>
<feature type="domain" description="TsaA-like" evidence="3">
    <location>
        <begin position="84"/>
        <end position="190"/>
    </location>
</feature>
<evidence type="ECO:0000313" key="4">
    <source>
        <dbReference type="EMBL" id="RZF46878.1"/>
    </source>
</evidence>
<dbReference type="AlphaFoldDB" id="A0A482XND4"/>
<dbReference type="STRING" id="195883.A0A482XND4"/>
<reference evidence="4 5" key="1">
    <citation type="journal article" date="2017" name="Gigascience">
        <title>Genome sequence of the small brown planthopper, Laodelphax striatellus.</title>
        <authorList>
            <person name="Zhu J."/>
            <person name="Jiang F."/>
            <person name="Wang X."/>
            <person name="Yang P."/>
            <person name="Bao Y."/>
            <person name="Zhao W."/>
            <person name="Wang W."/>
            <person name="Lu H."/>
            <person name="Wang Q."/>
            <person name="Cui N."/>
            <person name="Li J."/>
            <person name="Chen X."/>
            <person name="Luo L."/>
            <person name="Yu J."/>
            <person name="Kang L."/>
            <person name="Cui F."/>
        </authorList>
    </citation>
    <scope>NUCLEOTIDE SEQUENCE [LARGE SCALE GENOMIC DNA]</scope>
    <source>
        <strain evidence="4">Lst14</strain>
    </source>
</reference>
<keyword evidence="1" id="KW-0949">S-adenosyl-L-methionine</keyword>
<dbReference type="InterPro" id="IPR036414">
    <property type="entry name" value="YaeB_N_sf"/>
</dbReference>
<dbReference type="SMR" id="A0A482XND4"/>
<dbReference type="PANTHER" id="PTHR12818">
    <property type="entry name" value="TRNA (ADENINE(37)-N6)-METHYLTRANSFERASE"/>
    <property type="match status" value="1"/>
</dbReference>
<keyword evidence="5" id="KW-1185">Reference proteome</keyword>
<name>A0A482XND4_LAOST</name>
<comment type="similarity">
    <text evidence="2">Belongs to the tRNA methyltransferase O family.</text>
</comment>
<dbReference type="InterPro" id="IPR023370">
    <property type="entry name" value="TrmO-like_N"/>
</dbReference>
<dbReference type="Proteomes" id="UP000291343">
    <property type="component" value="Unassembled WGS sequence"/>
</dbReference>
<dbReference type="SUPFAM" id="SSF118196">
    <property type="entry name" value="YaeB-like"/>
    <property type="match status" value="1"/>
</dbReference>
<dbReference type="InterPro" id="IPR036413">
    <property type="entry name" value="YaeB-like_sf"/>
</dbReference>
<dbReference type="OrthoDB" id="4882at2759"/>
<accession>A0A482XND4</accession>
<dbReference type="EMBL" id="QKKF02005541">
    <property type="protein sequence ID" value="RZF46878.1"/>
    <property type="molecule type" value="Genomic_DNA"/>
</dbReference>
<gene>
    <name evidence="4" type="ORF">LSTR_LSTR008259</name>
</gene>
<organism evidence="4 5">
    <name type="scientific">Laodelphax striatellus</name>
    <name type="common">Small brown planthopper</name>
    <name type="synonym">Delphax striatella</name>
    <dbReference type="NCBI Taxonomy" id="195883"/>
    <lineage>
        <taxon>Eukaryota</taxon>
        <taxon>Metazoa</taxon>
        <taxon>Ecdysozoa</taxon>
        <taxon>Arthropoda</taxon>
        <taxon>Hexapoda</taxon>
        <taxon>Insecta</taxon>
        <taxon>Pterygota</taxon>
        <taxon>Neoptera</taxon>
        <taxon>Paraneoptera</taxon>
        <taxon>Hemiptera</taxon>
        <taxon>Auchenorrhyncha</taxon>
        <taxon>Fulgoroidea</taxon>
        <taxon>Delphacidae</taxon>
        <taxon>Criomorphinae</taxon>
        <taxon>Laodelphax</taxon>
    </lineage>
</organism>
<dbReference type="Pfam" id="PF01980">
    <property type="entry name" value="TrmO_N"/>
    <property type="match status" value="1"/>
</dbReference>
<comment type="caution">
    <text evidence="4">The sequence shown here is derived from an EMBL/GenBank/DDBJ whole genome shotgun (WGS) entry which is preliminary data.</text>
</comment>
<proteinExistence type="inferred from homology"/>
<sequence length="190" mass="21348">MCEPDSKSIAFLQEQLLVARSEINNLRQQLKSLNFSSQKELKRIEQLLTSWKCSSCQGASSNNGSNQASSSNGQNEIESHDVELQPIGVISSDFSQKRSVPRQSVICVQMQGKVTINNTVFTNPEHSLEGLEGFSHMWILYHFHRNDSNHVKAKVSPPRLDGARTGVFSTRSPHRRVRLACPWSISTVLR</sequence>
<evidence type="ECO:0000313" key="5">
    <source>
        <dbReference type="Proteomes" id="UP000291343"/>
    </source>
</evidence>
<dbReference type="InterPro" id="IPR040372">
    <property type="entry name" value="YaeB-like"/>
</dbReference>
<evidence type="ECO:0000256" key="2">
    <source>
        <dbReference type="ARBA" id="ARBA00033753"/>
    </source>
</evidence>
<protein>
    <recommendedName>
        <fullName evidence="3">TsaA-like domain-containing protein</fullName>
    </recommendedName>
</protein>